<feature type="coiled-coil region" evidence="2">
    <location>
        <begin position="200"/>
        <end position="274"/>
    </location>
</feature>
<dbReference type="RefSeq" id="WP_095502768.1">
    <property type="nucleotide sequence ID" value="NZ_WJXO01000001.1"/>
</dbReference>
<dbReference type="NCBIfam" id="TIGR01760">
    <property type="entry name" value="tape_meas_TP901"/>
    <property type="match status" value="1"/>
</dbReference>
<feature type="domain" description="Phage tail tape measure protein" evidence="6">
    <location>
        <begin position="454"/>
        <end position="633"/>
    </location>
</feature>
<feature type="region of interest" description="Disordered" evidence="3">
    <location>
        <begin position="1194"/>
        <end position="1242"/>
    </location>
</feature>
<dbReference type="InterPro" id="IPR006431">
    <property type="entry name" value="Phage_tape_meas_C"/>
</dbReference>
<feature type="coiled-coil region" evidence="2">
    <location>
        <begin position="1255"/>
        <end position="1321"/>
    </location>
</feature>
<dbReference type="PANTHER" id="PTHR37813:SF1">
    <property type="entry name" value="FELS-2 PROPHAGE PROTEIN"/>
    <property type="match status" value="1"/>
</dbReference>
<feature type="domain" description="Bacteriophage tail tape measure C-terminal" evidence="5">
    <location>
        <begin position="1631"/>
        <end position="1704"/>
    </location>
</feature>
<organism evidence="7 8">
    <name type="scientific">Neisseria brasiliensis</name>
    <dbReference type="NCBI Taxonomy" id="2666100"/>
    <lineage>
        <taxon>Bacteria</taxon>
        <taxon>Pseudomonadati</taxon>
        <taxon>Pseudomonadota</taxon>
        <taxon>Betaproteobacteria</taxon>
        <taxon>Neisseriales</taxon>
        <taxon>Neisseriaceae</taxon>
        <taxon>Neisseria</taxon>
    </lineage>
</organism>
<reference evidence="7" key="1">
    <citation type="journal article" name="Emerg. Infect. Dis.">
        <title>Two cases of a newly characterized neisseria species.</title>
        <authorList>
            <person name="Mustapha M."/>
            <person name="Lemos A.P.S."/>
            <person name="Harrison L.H."/>
            <person name="Vantyne D."/>
            <person name="Sacchi C.T."/>
        </authorList>
    </citation>
    <scope>NUCLEOTIDE SEQUENCE</scope>
    <source>
        <strain evidence="7">N.95.16</strain>
    </source>
</reference>
<protein>
    <submittedName>
        <fullName evidence="7">Phage tail tape measure protein</fullName>
    </submittedName>
</protein>
<proteinExistence type="predicted"/>
<name>A0A7X2KZ09_9NEIS</name>
<dbReference type="PANTHER" id="PTHR37813">
    <property type="entry name" value="FELS-2 PROPHAGE PROTEIN"/>
    <property type="match status" value="1"/>
</dbReference>
<keyword evidence="2" id="KW-0175">Coiled coil</keyword>
<dbReference type="EMBL" id="WJXO01000001">
    <property type="protein sequence ID" value="MRN38612.1"/>
    <property type="molecule type" value="Genomic_DNA"/>
</dbReference>
<accession>A0A7X2KZ09</accession>
<sequence length="1856" mass="201879">MDDLYNLKFSVDGLNESIKKLTEFNKTLAKVGTDQRGLTAYQGSLKETVSSLSQSVDKLAQESSRISDNTSKMMASMVAQAEAADKALTKVTRSAKKEIQDTLKNVNFDQFMNGVRKLKAGAEVTTQELNTLAKTAAKLKAVHLAVKFDLSDETGVSKLHHAVEDIMGSKVATYVSNDAIRQHQRLINLRQQDLELAKLIAQEEKEQAAYLKRNEQLLKQEEMARARIAKARERDVALAFKEAEAKEKALLNELKSAEKLNQSNNRKVASYEKQLSTLQHALRYQKGSAESLDKQLITLRTIEAEYKRIAAMQAGVSKNYAIQEFTKSHGVAAYSENESKRRNELLALGATEYSRRIDDANKKLQQTTKLSQNIHGIWRGIAASTGNLWLSWGNFATMAAGLAVGGSVFQSLKFDRQLGWQMQLVGVAAETSAEEVKRLQDEVLRLGSSGSLYGPIELASSLRVLAQAGMKTQEALAALPTTLKLSLVAEVDTENSALFLAGLKSAFNLTDSQLQTAADQTAKAAALSQTSIEQMMESMKQASSEANKFGLSVSDTSAALALLARVNITGSAAGTAVKNLLTDLAGRTVHSRKALEELGISVYNSSGMLKPFSNIIRELQERFQGMSDQQKQGWMISFLNERGMRAANIILNTSVEEFEKLAANTARAGENMGYTTTQAELLGETSEGMFRGMTSAWQTHFAEVGNSVNDPYKQLLQSMTDLANSENLKELTTALSTGFITAAKAAVGFTSAVATMAPVLQMAGAYMGVVGTASALKWVAAVNAGTASAGLMASALVKLRAVSMALVVGNPVIAAAGALAALVVGVSKAYDALQPKVANIKTEFQKISDVAGSVSNKVLEDFNTIGRGLNIDKMLGIGFDADKFNKYKELQGSIERVSKEYVLAIASSNEEFQNNLTKIKTVSTKELNDITELEKKLAEDSAKEQIEQKVMVLDRTKSILTDQLEKFDQHHSHVNKLSEDSMKVRLAFETELHRITKELMTQRTTLAIEQIRETAAEAIRQQSALEGFFGRVANTFNGNGHFNQSIMRVLNAAKSGDYKGLTEVEKRSAGRLTSEAATGGAINSRSAEAALVASGGKFNLQSLKALHNSLSNSTQNEAWRQQVLANPQRAAIHAKQVVESAEAAIQHLQREVNDTWFSAVKHAKYQEIQKLKQLKTAFNSRLIAANQIGLDQGEEGRARKVATSDPEVVAQGLPGQSSRASGGRSATQSRAERPAPTYNPVNVQNREVAYQKRLVQAQDAELKQLEFRLEQDKLKNGFASQELLIQKHQAETRLAQLKVSQAQEELEKAKLQDEQALLKAQKAMNNSKMSEADRARAAADYKALSGRSSFGASGLRLKSREAIEGGRTKEGTYAAGHLFQRMFGKNLVHFAAFNDGWHMRNRPRSYHNTGLALDFTLKTRQQGEEAVAKIKAMMESLGIAAKDYFVQFERKGEKGATGDHIHFQWQSLAAAARFAALLKSGKVGSEVLNILSGVGGQGIQQSYAAEKALQAQQAEYELQQLQVKQEKELLALELSRFDASTRLTNQRSAEGSHQLEIRRSLGLISEKEYNDEKLKLQVAGMRLELERKLLELKSQGYAENSFEYHQTQQEGLDNIRRTEESDAARRAPAENWQDGVRTSFRRLADEAVNYGKFATDAFETVTGGVTNSLNELALTGKLNFKSMSASILSDLSKIFSRMAAMKLVSAIGGAFMSAGASAGASNPTFDALFAKGGVIGQHGVMKAYAAGGVVNSPTRFIHSGGRGLMGENGPEGILPLSRLPNGDLGVKAIGVGNAGTVVNAPVNVVVTVNSDGSSDSEVNASDFQQLGKTIQNTVIQVLNKELLPGGVIYKSMRGRA</sequence>
<evidence type="ECO:0000313" key="7">
    <source>
        <dbReference type="EMBL" id="MRN38612.1"/>
    </source>
</evidence>
<dbReference type="Proteomes" id="UP000486297">
    <property type="component" value="Unassembled WGS sequence"/>
</dbReference>
<evidence type="ECO:0000256" key="2">
    <source>
        <dbReference type="SAM" id="Coils"/>
    </source>
</evidence>
<evidence type="ECO:0000256" key="1">
    <source>
        <dbReference type="ARBA" id="ARBA00022612"/>
    </source>
</evidence>
<gene>
    <name evidence="7" type="ORF">GJU80_09025</name>
</gene>
<evidence type="ECO:0000256" key="3">
    <source>
        <dbReference type="SAM" id="MobiDB-lite"/>
    </source>
</evidence>
<keyword evidence="4" id="KW-1133">Transmembrane helix</keyword>
<evidence type="ECO:0000256" key="4">
    <source>
        <dbReference type="SAM" id="Phobius"/>
    </source>
</evidence>
<evidence type="ECO:0000259" key="6">
    <source>
        <dbReference type="Pfam" id="PF10145"/>
    </source>
</evidence>
<dbReference type="Pfam" id="PF10145">
    <property type="entry name" value="PhageMin_Tail"/>
    <property type="match status" value="1"/>
</dbReference>
<keyword evidence="8" id="KW-1185">Reference proteome</keyword>
<feature type="compositionally biased region" description="Low complexity" evidence="3">
    <location>
        <begin position="1215"/>
        <end position="1229"/>
    </location>
</feature>
<keyword evidence="1" id="KW-1188">Viral release from host cell</keyword>
<feature type="transmembrane region" description="Helical" evidence="4">
    <location>
        <begin position="804"/>
        <end position="826"/>
    </location>
</feature>
<keyword evidence="4" id="KW-0472">Membrane</keyword>
<comment type="caution">
    <text evidence="7">The sequence shown here is derived from an EMBL/GenBank/DDBJ whole genome shotgun (WGS) entry which is preliminary data.</text>
</comment>
<dbReference type="InterPro" id="IPR010090">
    <property type="entry name" value="Phage_tape_meas"/>
</dbReference>
<dbReference type="Pfam" id="PF09718">
    <property type="entry name" value="Tape_meas_lam_C"/>
    <property type="match status" value="1"/>
</dbReference>
<keyword evidence="4" id="KW-0812">Transmembrane</keyword>
<evidence type="ECO:0000313" key="8">
    <source>
        <dbReference type="Proteomes" id="UP000486297"/>
    </source>
</evidence>
<evidence type="ECO:0000259" key="5">
    <source>
        <dbReference type="Pfam" id="PF09718"/>
    </source>
</evidence>